<dbReference type="AlphaFoldDB" id="A0A8I0AGV5"/>
<dbReference type="Gene3D" id="3.20.20.80">
    <property type="entry name" value="Glycosidases"/>
    <property type="match status" value="1"/>
</dbReference>
<evidence type="ECO:0000313" key="15">
    <source>
        <dbReference type="EMBL" id="MBC5650133.1"/>
    </source>
</evidence>
<feature type="domain" description="Glycoside hydrolase family 5" evidence="14">
    <location>
        <begin position="54"/>
        <end position="324"/>
    </location>
</feature>
<evidence type="ECO:0000256" key="5">
    <source>
        <dbReference type="ARBA" id="ARBA00022968"/>
    </source>
</evidence>
<evidence type="ECO:0000256" key="9">
    <source>
        <dbReference type="ARBA" id="ARBA00023295"/>
    </source>
</evidence>
<accession>A0A8I0AGV5</accession>
<name>A0A8I0AGV5_9FIRM</name>
<evidence type="ECO:0000256" key="13">
    <source>
        <dbReference type="RuleBase" id="RU361153"/>
    </source>
</evidence>
<dbReference type="GO" id="GO:0009986">
    <property type="term" value="C:cell surface"/>
    <property type="evidence" value="ECO:0007669"/>
    <property type="project" value="TreeGrafter"/>
</dbReference>
<sequence>MDKIIGTNLGNWLVLEKWMQPFIFKGTGAEDETWLNRNVPQEKLWPMMKEHRDTYVTEEDFQNIASHGLNTVRIPVPYFIFGDREPYSGCIEYLDKAFDWAGKYGLKVLVDLHTAPGGQNSYDNGGIEGVCKWSQQPDEVEFVLTVLERLAMRYRDREELFGIEVLNEPISFSVYMSAPSRKKAADKAEAKGSRHVSSRFLKKFYVQAYGRLRKILPEEKVIVFHDGFRLGMWKDFFVKHHMKNVMIDTHIYIQAMEDVTHIHSFWAYRAFIAYQQHLLKKAQKYTPVFVGEWCVCNELADKKKGHEVIRDEYEDYRKKWYRKAAVLQLNAWKDTAGFFYWNYQLYRDKEVPMYATRLDSWDLCRCWKKGWMPVRTDRFMEKL</sequence>
<evidence type="ECO:0000256" key="4">
    <source>
        <dbReference type="ARBA" id="ARBA00022801"/>
    </source>
</evidence>
<evidence type="ECO:0000313" key="16">
    <source>
        <dbReference type="Proteomes" id="UP000652847"/>
    </source>
</evidence>
<dbReference type="GO" id="GO:0005886">
    <property type="term" value="C:plasma membrane"/>
    <property type="evidence" value="ECO:0007669"/>
    <property type="project" value="UniProtKB-SubCell"/>
</dbReference>
<evidence type="ECO:0000256" key="11">
    <source>
        <dbReference type="ARBA" id="ARBA00037126"/>
    </source>
</evidence>
<dbReference type="InterPro" id="IPR001547">
    <property type="entry name" value="Glyco_hydro_5"/>
</dbReference>
<dbReference type="EMBL" id="JACOOT010000008">
    <property type="protein sequence ID" value="MBC5650133.1"/>
    <property type="molecule type" value="Genomic_DNA"/>
</dbReference>
<evidence type="ECO:0000256" key="1">
    <source>
        <dbReference type="ARBA" id="ARBA00004401"/>
    </source>
</evidence>
<dbReference type="SUPFAM" id="SSF51445">
    <property type="entry name" value="(Trans)glycosidases"/>
    <property type="match status" value="1"/>
</dbReference>
<keyword evidence="9 13" id="KW-0326">Glycosidase</keyword>
<evidence type="ECO:0000256" key="10">
    <source>
        <dbReference type="ARBA" id="ARBA00023316"/>
    </source>
</evidence>
<comment type="similarity">
    <text evidence="13">Belongs to the glycosyl hydrolase 5 (cellulase A) family.</text>
</comment>
<dbReference type="GO" id="GO:0008422">
    <property type="term" value="F:beta-glucosidase activity"/>
    <property type="evidence" value="ECO:0007669"/>
    <property type="project" value="TreeGrafter"/>
</dbReference>
<comment type="subcellular location">
    <subcellularLocation>
        <location evidence="1">Cell membrane</location>
        <topology evidence="1">Single-pass type II membrane protein</topology>
    </subcellularLocation>
</comment>
<keyword evidence="16" id="KW-1185">Reference proteome</keyword>
<reference evidence="15 16" key="1">
    <citation type="submission" date="2020-08" db="EMBL/GenBank/DDBJ databases">
        <title>Genome public.</title>
        <authorList>
            <person name="Liu C."/>
            <person name="Sun Q."/>
        </authorList>
    </citation>
    <scope>NUCLEOTIDE SEQUENCE [LARGE SCALE GENOMIC DNA]</scope>
    <source>
        <strain evidence="15 16">BX17</strain>
    </source>
</reference>
<protein>
    <recommendedName>
        <fullName evidence="12">Exo-1,3-beta-glucanase D</fullName>
    </recommendedName>
</protein>
<dbReference type="PANTHER" id="PTHR31297:SF34">
    <property type="entry name" value="GLUCAN 1,3-BETA-GLUCOSIDASE 2"/>
    <property type="match status" value="1"/>
</dbReference>
<dbReference type="InterPro" id="IPR050386">
    <property type="entry name" value="Glycosyl_hydrolase_5"/>
</dbReference>
<dbReference type="PANTHER" id="PTHR31297">
    <property type="entry name" value="GLUCAN ENDO-1,6-BETA-GLUCOSIDASE B"/>
    <property type="match status" value="1"/>
</dbReference>
<dbReference type="GO" id="GO:0009251">
    <property type="term" value="P:glucan catabolic process"/>
    <property type="evidence" value="ECO:0007669"/>
    <property type="project" value="TreeGrafter"/>
</dbReference>
<keyword evidence="2" id="KW-1003">Cell membrane</keyword>
<evidence type="ECO:0000256" key="2">
    <source>
        <dbReference type="ARBA" id="ARBA00022475"/>
    </source>
</evidence>
<keyword evidence="8" id="KW-0325">Glycoprotein</keyword>
<dbReference type="GO" id="GO:0071555">
    <property type="term" value="P:cell wall organization"/>
    <property type="evidence" value="ECO:0007669"/>
    <property type="project" value="UniProtKB-KW"/>
</dbReference>
<dbReference type="RefSeq" id="WP_186900883.1">
    <property type="nucleotide sequence ID" value="NZ_JACOOT010000008.1"/>
</dbReference>
<dbReference type="GO" id="GO:0005576">
    <property type="term" value="C:extracellular region"/>
    <property type="evidence" value="ECO:0007669"/>
    <property type="project" value="TreeGrafter"/>
</dbReference>
<keyword evidence="10" id="KW-0961">Cell wall biogenesis/degradation</keyword>
<evidence type="ECO:0000256" key="12">
    <source>
        <dbReference type="ARBA" id="ARBA00041260"/>
    </source>
</evidence>
<evidence type="ECO:0000256" key="7">
    <source>
        <dbReference type="ARBA" id="ARBA00023136"/>
    </source>
</evidence>
<dbReference type="Pfam" id="PF00150">
    <property type="entry name" value="Cellulase"/>
    <property type="match status" value="1"/>
</dbReference>
<evidence type="ECO:0000256" key="6">
    <source>
        <dbReference type="ARBA" id="ARBA00022989"/>
    </source>
</evidence>
<gene>
    <name evidence="15" type="ORF">H8S54_03080</name>
</gene>
<dbReference type="InterPro" id="IPR017853">
    <property type="entry name" value="GH"/>
</dbReference>
<evidence type="ECO:0000256" key="3">
    <source>
        <dbReference type="ARBA" id="ARBA00022692"/>
    </source>
</evidence>
<keyword evidence="7" id="KW-0472">Membrane</keyword>
<keyword evidence="3" id="KW-0812">Transmembrane</keyword>
<organism evidence="15 16">
    <name type="scientific">Blautia segnis</name>
    <dbReference type="NCBI Taxonomy" id="2763030"/>
    <lineage>
        <taxon>Bacteria</taxon>
        <taxon>Bacillati</taxon>
        <taxon>Bacillota</taxon>
        <taxon>Clostridia</taxon>
        <taxon>Lachnospirales</taxon>
        <taxon>Lachnospiraceae</taxon>
        <taxon>Blautia</taxon>
    </lineage>
</organism>
<keyword evidence="5" id="KW-0735">Signal-anchor</keyword>
<proteinExistence type="inferred from homology"/>
<keyword evidence="4 13" id="KW-0378">Hydrolase</keyword>
<comment type="function">
    <text evidence="11">Glucosidase involved in the degradation of cellulosic biomass. Active on lichenan.</text>
</comment>
<keyword evidence="6" id="KW-1133">Transmembrane helix</keyword>
<evidence type="ECO:0000256" key="8">
    <source>
        <dbReference type="ARBA" id="ARBA00023180"/>
    </source>
</evidence>
<dbReference type="Proteomes" id="UP000652847">
    <property type="component" value="Unassembled WGS sequence"/>
</dbReference>
<comment type="caution">
    <text evidence="15">The sequence shown here is derived from an EMBL/GenBank/DDBJ whole genome shotgun (WGS) entry which is preliminary data.</text>
</comment>
<evidence type="ECO:0000259" key="14">
    <source>
        <dbReference type="Pfam" id="PF00150"/>
    </source>
</evidence>